<feature type="region of interest" description="Disordered" evidence="1">
    <location>
        <begin position="907"/>
        <end position="931"/>
    </location>
</feature>
<feature type="compositionally biased region" description="Polar residues" evidence="1">
    <location>
        <begin position="593"/>
        <end position="602"/>
    </location>
</feature>
<name>A0AAW0FM26_9APHY</name>
<feature type="compositionally biased region" description="Acidic residues" evidence="1">
    <location>
        <begin position="970"/>
        <end position="989"/>
    </location>
</feature>
<feature type="compositionally biased region" description="Basic residues" evidence="1">
    <location>
        <begin position="582"/>
        <end position="592"/>
    </location>
</feature>
<feature type="region of interest" description="Disordered" evidence="1">
    <location>
        <begin position="547"/>
        <end position="650"/>
    </location>
</feature>
<gene>
    <name evidence="2" type="ORF">QCA50_018645</name>
</gene>
<keyword evidence="3" id="KW-1185">Reference proteome</keyword>
<dbReference type="Proteomes" id="UP001385951">
    <property type="component" value="Unassembled WGS sequence"/>
</dbReference>
<organism evidence="2 3">
    <name type="scientific">Cerrena zonata</name>
    <dbReference type="NCBI Taxonomy" id="2478898"/>
    <lineage>
        <taxon>Eukaryota</taxon>
        <taxon>Fungi</taxon>
        <taxon>Dikarya</taxon>
        <taxon>Basidiomycota</taxon>
        <taxon>Agaricomycotina</taxon>
        <taxon>Agaricomycetes</taxon>
        <taxon>Polyporales</taxon>
        <taxon>Cerrenaceae</taxon>
        <taxon>Cerrena</taxon>
    </lineage>
</organism>
<evidence type="ECO:0000313" key="3">
    <source>
        <dbReference type="Proteomes" id="UP001385951"/>
    </source>
</evidence>
<feature type="compositionally biased region" description="Acidic residues" evidence="1">
    <location>
        <begin position="297"/>
        <end position="308"/>
    </location>
</feature>
<feature type="compositionally biased region" description="Acidic residues" evidence="1">
    <location>
        <begin position="1032"/>
        <end position="1054"/>
    </location>
</feature>
<accession>A0AAW0FM26</accession>
<dbReference type="AlphaFoldDB" id="A0AAW0FM26"/>
<proteinExistence type="predicted"/>
<reference evidence="2 3" key="1">
    <citation type="submission" date="2022-09" db="EMBL/GenBank/DDBJ databases">
        <authorList>
            <person name="Palmer J.M."/>
        </authorList>
    </citation>
    <scope>NUCLEOTIDE SEQUENCE [LARGE SCALE GENOMIC DNA]</scope>
    <source>
        <strain evidence="2 3">DSM 7382</strain>
    </source>
</reference>
<dbReference type="EMBL" id="JASBNA010000073">
    <property type="protein sequence ID" value="KAK7678297.1"/>
    <property type="molecule type" value="Genomic_DNA"/>
</dbReference>
<feature type="compositionally biased region" description="Polar residues" evidence="1">
    <location>
        <begin position="614"/>
        <end position="630"/>
    </location>
</feature>
<sequence>MCDLGLIRVAINRTFKFYPLTITAAKLAFNLTIKTRMSYTLKTNMNVPLTQGATASGRAPRSAEQVSLWVLTFMVREAVLVAPDNMERRESMYYFNSVYEHLKSVWVRIRDTLSGVSDGVPYILSSFAHLRVPQDRDVSGCWKKDDFLQAFYLTKPYMEFYDRQPTFCEDLEWPNPADAQPFWCKLIFDLNAARAARDEPPLVLCLESPLFNTHPRFPLFSTLFQSQYQPLTATPSSKNKRPRTSTDSENTSGPVSGTSEASGPSGSAPKSHAIAAEMPSTSHPTKPKPKRPRRDLEPEDVEMADEASEISLPPTVPQPVRDRKGKGREILPPPDRKGKGREVMTAPEALFELKDVGDVSRFANQDVMFEAALKEQLSPIPCKGCAQGGHDCFVALGHFHGCWRCKILSNGCSLAPKADYSAKGELKNMKGQSHWPWYITLVFHVLNVLALDTEKGPQHLAADYTGVKIPPFPSKKPSSVLQPLTSKEISDLAIEKKALKAPVYYALPPSLYKDLEAKRSESPKWPILPKDARARFESILAKAENDTLERPWDTTGQASEEVPERGRSRSRAMAKTVPQPRPRTRASSKASRKTVSPSQSVTEGRPTSVLPLVPSTSKARVSSQAPSGSRSVKRGPSKPWSTSKKPKKTLIQERDVPRAMCAKSVKAKKEEVVIKGTSGTGRAYVGKRPPRIMRRVPSQTDEDEVALTAVERIEVDREEIFLTGPTNPAENEPVAGPSTATFGQTADFKSPEVPVTMERLSMALLGQRAEILEGVTELLTNERAHIDNRIQSELYNLTETSLATLAGKWLEAGELAAKAVFNGMSEDVTDIVDKKLATFLQNVEAHIDDKINRSVEDIKQYLDERFDRHLNNTQQLPEDSSITDDPDDIKVFKNEDKDAKNVVMQSGEISDAGDASGDASQTSGSESEEGDLSLNQEVIGQPSNVARDPISLSSSSVKHPDVVSPNDSNATEESDTEDEEPELEEEEKDPEAVSLQENETNVSVDDSSTKLEVSETDTEGEVAKDDTADMAVDPDADGDGDTEEDELEEGEIDQSDDKASNSGEAMVED</sequence>
<comment type="caution">
    <text evidence="2">The sequence shown here is derived from an EMBL/GenBank/DDBJ whole genome shotgun (WGS) entry which is preliminary data.</text>
</comment>
<feature type="compositionally biased region" description="Polar residues" evidence="1">
    <location>
        <begin position="245"/>
        <end position="265"/>
    </location>
</feature>
<feature type="region of interest" description="Disordered" evidence="1">
    <location>
        <begin position="943"/>
        <end position="1069"/>
    </location>
</feature>
<feature type="compositionally biased region" description="Polar residues" evidence="1">
    <location>
        <begin position="995"/>
        <end position="1006"/>
    </location>
</feature>
<evidence type="ECO:0000313" key="2">
    <source>
        <dbReference type="EMBL" id="KAK7678297.1"/>
    </source>
</evidence>
<feature type="region of interest" description="Disordered" evidence="1">
    <location>
        <begin position="231"/>
        <end position="341"/>
    </location>
</feature>
<evidence type="ECO:0000256" key="1">
    <source>
        <dbReference type="SAM" id="MobiDB-lite"/>
    </source>
</evidence>
<protein>
    <submittedName>
        <fullName evidence="2">Uncharacterized protein</fullName>
    </submittedName>
</protein>